<reference evidence="1 2" key="1">
    <citation type="submission" date="2019-02" db="EMBL/GenBank/DDBJ databases">
        <title>Deep-cultivation of Planctomycetes and their phenomic and genomic characterization uncovers novel biology.</title>
        <authorList>
            <person name="Wiegand S."/>
            <person name="Jogler M."/>
            <person name="Boedeker C."/>
            <person name="Pinto D."/>
            <person name="Vollmers J."/>
            <person name="Rivas-Marin E."/>
            <person name="Kohn T."/>
            <person name="Peeters S.H."/>
            <person name="Heuer A."/>
            <person name="Rast P."/>
            <person name="Oberbeckmann S."/>
            <person name="Bunk B."/>
            <person name="Jeske O."/>
            <person name="Meyerdierks A."/>
            <person name="Storesund J.E."/>
            <person name="Kallscheuer N."/>
            <person name="Luecker S."/>
            <person name="Lage O.M."/>
            <person name="Pohl T."/>
            <person name="Merkel B.J."/>
            <person name="Hornburger P."/>
            <person name="Mueller R.-W."/>
            <person name="Bruemmer F."/>
            <person name="Labrenz M."/>
            <person name="Spormann A.M."/>
            <person name="Op den Camp H."/>
            <person name="Overmann J."/>
            <person name="Amann R."/>
            <person name="Jetten M.S.M."/>
            <person name="Mascher T."/>
            <person name="Medema M.H."/>
            <person name="Devos D.P."/>
            <person name="Kaster A.-K."/>
            <person name="Ovreas L."/>
            <person name="Rohde M."/>
            <person name="Galperin M.Y."/>
            <person name="Jogler C."/>
        </authorList>
    </citation>
    <scope>NUCLEOTIDE SEQUENCE [LARGE SCALE GENOMIC DNA]</scope>
    <source>
        <strain evidence="1 2">HG15A2</strain>
    </source>
</reference>
<keyword evidence="2" id="KW-1185">Reference proteome</keyword>
<dbReference type="OrthoDB" id="267525at2"/>
<dbReference type="Proteomes" id="UP000319852">
    <property type="component" value="Chromosome"/>
</dbReference>
<evidence type="ECO:0000313" key="2">
    <source>
        <dbReference type="Proteomes" id="UP000319852"/>
    </source>
</evidence>
<protein>
    <submittedName>
        <fullName evidence="1">Uncharacterized protein</fullName>
    </submittedName>
</protein>
<accession>A0A517MV34</accession>
<name>A0A517MV34_9BACT</name>
<dbReference type="KEGG" id="amob:HG15A2_20240"/>
<dbReference type="AlphaFoldDB" id="A0A517MV34"/>
<gene>
    <name evidence="1" type="ORF">HG15A2_20240</name>
</gene>
<sequence length="141" mass="16135">MPDEPQIQLGPFHFKPAAVRMRGKPELEEWRGPLQFALWCQRASPWWIGDMINAGEDMFGEEFGEVCGDTLSTEMVSRYASIARRVPPENRRPNLSWSAHATVARLPSAQQRRMLAEAEKRGLNSEELRKRVQAMVKELEG</sequence>
<evidence type="ECO:0000313" key="1">
    <source>
        <dbReference type="EMBL" id="QDS98741.1"/>
    </source>
</evidence>
<dbReference type="RefSeq" id="WP_145059973.1">
    <property type="nucleotide sequence ID" value="NZ_CP036263.1"/>
</dbReference>
<organism evidence="1 2">
    <name type="scientific">Adhaeretor mobilis</name>
    <dbReference type="NCBI Taxonomy" id="1930276"/>
    <lineage>
        <taxon>Bacteria</taxon>
        <taxon>Pseudomonadati</taxon>
        <taxon>Planctomycetota</taxon>
        <taxon>Planctomycetia</taxon>
        <taxon>Pirellulales</taxon>
        <taxon>Lacipirellulaceae</taxon>
        <taxon>Adhaeretor</taxon>
    </lineage>
</organism>
<proteinExistence type="predicted"/>
<dbReference type="EMBL" id="CP036263">
    <property type="protein sequence ID" value="QDS98741.1"/>
    <property type="molecule type" value="Genomic_DNA"/>
</dbReference>